<dbReference type="InterPro" id="IPR011698">
    <property type="entry name" value="GATase_3"/>
</dbReference>
<dbReference type="Pfam" id="PF07685">
    <property type="entry name" value="GATase_3"/>
    <property type="match status" value="1"/>
</dbReference>
<evidence type="ECO:0000256" key="2">
    <source>
        <dbReference type="ARBA" id="ARBA00022573"/>
    </source>
</evidence>
<evidence type="ECO:0000256" key="1">
    <source>
        <dbReference type="ARBA" id="ARBA00004953"/>
    </source>
</evidence>
<evidence type="ECO:0000259" key="5">
    <source>
        <dbReference type="Pfam" id="PF01656"/>
    </source>
</evidence>
<dbReference type="PROSITE" id="PS51273">
    <property type="entry name" value="GATASE_TYPE_1"/>
    <property type="match status" value="1"/>
</dbReference>
<accession>A0ABS4KJ03</accession>
<feature type="active site" evidence="4">
    <location>
        <position position="442"/>
    </location>
</feature>
<proteinExistence type="inferred from homology"/>
<evidence type="ECO:0000256" key="3">
    <source>
        <dbReference type="ARBA" id="ARBA00022962"/>
    </source>
</evidence>
<keyword evidence="8" id="KW-1185">Reference proteome</keyword>
<dbReference type="NCBIfam" id="NF001989">
    <property type="entry name" value="PRK00784.1"/>
    <property type="match status" value="1"/>
</dbReference>
<name>A0ABS4KJ03_9FIRM</name>
<dbReference type="InterPro" id="IPR004459">
    <property type="entry name" value="CobQ_synth"/>
</dbReference>
<sequence length="506" mass="56216">MAKSIMFQGTASGVGKSIITAAFCRIFSNDRHIVSPFKSQNMALNSFITKDGKEMGRAQVVQAEAAKVEPDVRMNPVLLKPTTDKKSQVIVMGKVKDNLDASTYHKEKSSLRNTVIDAYESLSSENDIIVIEGAGSPAEINLRENDFVNMGMAEIAQSPVVLIGDIDRGGVFASLYGTYMLLTDQEKKFVKGVVINKFRGDLEILKPGLKMLEELIDLPVLGVIPYCDINIEDEDSLTDRFNLKAQSDKSVNIKVIKLPHISNFTDFDVFNTFEDLSLKYVGLNESIGDADLIIIPGTKNTIEDLIALRESGLEEQIIRKHKSGVPVFGICGGYQMLGKKIMDPEGIECGIKEIAGMSILDIETVFEEEKETTRVKGNINFDIKSGVFKGLNDVKIEGYEIHCGRSKNESGAISINEKLGQEVNYCEGSINEQGNVIGTYLHGIFDSREFTNIILNNIKESKGIDKKEDADISYKEFKEKEYDKLAEHVKKHVDIEKIYEILEKGV</sequence>
<dbReference type="CDD" id="cd05389">
    <property type="entry name" value="CobQ_N"/>
    <property type="match status" value="1"/>
</dbReference>
<dbReference type="PANTHER" id="PTHR21343:SF1">
    <property type="entry name" value="COBYRIC ACID SYNTHASE"/>
    <property type="match status" value="1"/>
</dbReference>
<evidence type="ECO:0000313" key="8">
    <source>
        <dbReference type="Proteomes" id="UP001314903"/>
    </source>
</evidence>
<dbReference type="InterPro" id="IPR002586">
    <property type="entry name" value="CobQ/CobB/MinD/ParA_Nub-bd_dom"/>
</dbReference>
<comment type="function">
    <text evidence="4">Catalyzes amidations at positions B, D, E, and G on adenosylcobyrinic A,C-diamide. NH(2) groups are provided by glutamine, and one molecule of ATP is hydrogenolyzed for each amidation.</text>
</comment>
<dbReference type="NCBIfam" id="TIGR00313">
    <property type="entry name" value="cobQ"/>
    <property type="match status" value="1"/>
</dbReference>
<protein>
    <recommendedName>
        <fullName evidence="4">Cobyric acid synthase</fullName>
    </recommendedName>
</protein>
<dbReference type="InterPro" id="IPR029062">
    <property type="entry name" value="Class_I_gatase-like"/>
</dbReference>
<dbReference type="EMBL" id="JAGGLI010000003">
    <property type="protein sequence ID" value="MBP2026614.1"/>
    <property type="molecule type" value="Genomic_DNA"/>
</dbReference>
<keyword evidence="3 4" id="KW-0315">Glutamine amidotransferase</keyword>
<keyword evidence="7" id="KW-0436">Ligase</keyword>
<comment type="similarity">
    <text evidence="4">Belongs to the CobB/CobQ family. CobQ subfamily.</text>
</comment>
<evidence type="ECO:0000313" key="7">
    <source>
        <dbReference type="EMBL" id="MBP2026614.1"/>
    </source>
</evidence>
<dbReference type="Proteomes" id="UP001314903">
    <property type="component" value="Unassembled WGS sequence"/>
</dbReference>
<dbReference type="SUPFAM" id="SSF52540">
    <property type="entry name" value="P-loop containing nucleoside triphosphate hydrolases"/>
    <property type="match status" value="1"/>
</dbReference>
<organism evidence="7 8">
    <name type="scientific">Acetoanaerobium pronyense</name>
    <dbReference type="NCBI Taxonomy" id="1482736"/>
    <lineage>
        <taxon>Bacteria</taxon>
        <taxon>Bacillati</taxon>
        <taxon>Bacillota</taxon>
        <taxon>Clostridia</taxon>
        <taxon>Peptostreptococcales</taxon>
        <taxon>Filifactoraceae</taxon>
        <taxon>Acetoanaerobium</taxon>
    </lineage>
</organism>
<dbReference type="GO" id="GO:0051921">
    <property type="term" value="F:adenosylcobyric acid synthase (glutamine-hydrolyzing) activity"/>
    <property type="evidence" value="ECO:0007669"/>
    <property type="project" value="UniProtKB-EC"/>
</dbReference>
<dbReference type="RefSeq" id="WP_209658844.1">
    <property type="nucleotide sequence ID" value="NZ_JAGGLI010000003.1"/>
</dbReference>
<comment type="caution">
    <text evidence="7">The sequence shown here is derived from an EMBL/GenBank/DDBJ whole genome shotgun (WGS) entry which is preliminary data.</text>
</comment>
<dbReference type="Pfam" id="PF01656">
    <property type="entry name" value="CbiA"/>
    <property type="match status" value="1"/>
</dbReference>
<keyword evidence="2 4" id="KW-0169">Cobalamin biosynthesis</keyword>
<dbReference type="PROSITE" id="PS51274">
    <property type="entry name" value="GATASE_COBBQ"/>
    <property type="match status" value="1"/>
</dbReference>
<evidence type="ECO:0000256" key="4">
    <source>
        <dbReference type="HAMAP-Rule" id="MF_00028"/>
    </source>
</evidence>
<dbReference type="PANTHER" id="PTHR21343">
    <property type="entry name" value="DETHIOBIOTIN SYNTHETASE"/>
    <property type="match status" value="1"/>
</dbReference>
<dbReference type="InterPro" id="IPR047045">
    <property type="entry name" value="CobQ_N"/>
</dbReference>
<feature type="active site" description="Nucleophile" evidence="4">
    <location>
        <position position="331"/>
    </location>
</feature>
<dbReference type="InterPro" id="IPR033949">
    <property type="entry name" value="CobQ_GATase1"/>
</dbReference>
<dbReference type="SUPFAM" id="SSF52317">
    <property type="entry name" value="Class I glutamine amidotransferase-like"/>
    <property type="match status" value="1"/>
</dbReference>
<dbReference type="HAMAP" id="MF_00028">
    <property type="entry name" value="CobQ"/>
    <property type="match status" value="1"/>
</dbReference>
<dbReference type="Gene3D" id="3.40.50.300">
    <property type="entry name" value="P-loop containing nucleotide triphosphate hydrolases"/>
    <property type="match status" value="1"/>
</dbReference>
<feature type="domain" description="CobQ/CobB/MinD/ParA nucleotide binding" evidence="5">
    <location>
        <begin position="5"/>
        <end position="229"/>
    </location>
</feature>
<gene>
    <name evidence="4" type="primary">cobQ</name>
    <name evidence="7" type="ORF">J2Z35_000403</name>
</gene>
<dbReference type="Gene3D" id="3.40.50.880">
    <property type="match status" value="1"/>
</dbReference>
<dbReference type="CDD" id="cd01750">
    <property type="entry name" value="GATase1_CobQ"/>
    <property type="match status" value="1"/>
</dbReference>
<reference evidence="7 8" key="1">
    <citation type="submission" date="2021-03" db="EMBL/GenBank/DDBJ databases">
        <title>Genomic Encyclopedia of Type Strains, Phase IV (KMG-IV): sequencing the most valuable type-strain genomes for metagenomic binning, comparative biology and taxonomic classification.</title>
        <authorList>
            <person name="Goeker M."/>
        </authorList>
    </citation>
    <scope>NUCLEOTIDE SEQUENCE [LARGE SCALE GENOMIC DNA]</scope>
    <source>
        <strain evidence="7 8">DSM 27512</strain>
    </source>
</reference>
<dbReference type="InterPro" id="IPR027417">
    <property type="entry name" value="P-loop_NTPase"/>
</dbReference>
<feature type="domain" description="CobB/CobQ-like glutamine amidotransferase" evidence="6">
    <location>
        <begin position="252"/>
        <end position="450"/>
    </location>
</feature>
<comment type="pathway">
    <text evidence="1 4">Cofactor biosynthesis; adenosylcobalamin biosynthesis.</text>
</comment>
<evidence type="ECO:0000259" key="6">
    <source>
        <dbReference type="Pfam" id="PF07685"/>
    </source>
</evidence>